<dbReference type="Gene3D" id="3.30.700.10">
    <property type="entry name" value="Glycoprotein, Type 4 Pilin"/>
    <property type="match status" value="1"/>
</dbReference>
<evidence type="ECO:0000313" key="13">
    <source>
        <dbReference type="EMBL" id="URL57482.1"/>
    </source>
</evidence>
<feature type="transmembrane region" description="Helical" evidence="11">
    <location>
        <begin position="26"/>
        <end position="49"/>
    </location>
</feature>
<dbReference type="PROSITE" id="PS00409">
    <property type="entry name" value="PROKAR_NTER_METHYL"/>
    <property type="match status" value="1"/>
</dbReference>
<accession>A0ABY4SXP5</accession>
<dbReference type="InterPro" id="IPR045584">
    <property type="entry name" value="Pilin-like"/>
</dbReference>
<evidence type="ECO:0000313" key="14">
    <source>
        <dbReference type="Proteomes" id="UP001056681"/>
    </source>
</evidence>
<keyword evidence="7 11" id="KW-1133">Transmembrane helix</keyword>
<evidence type="ECO:0000256" key="10">
    <source>
        <dbReference type="ARBA" id="ARBA00030775"/>
    </source>
</evidence>
<organism evidence="13 14">
    <name type="scientific">Luteibacter flocculans</name>
    <dbReference type="NCBI Taxonomy" id="2780091"/>
    <lineage>
        <taxon>Bacteria</taxon>
        <taxon>Pseudomonadati</taxon>
        <taxon>Pseudomonadota</taxon>
        <taxon>Gammaproteobacteria</taxon>
        <taxon>Lysobacterales</taxon>
        <taxon>Rhodanobacteraceae</taxon>
        <taxon>Luteibacter</taxon>
    </lineage>
</organism>
<evidence type="ECO:0000259" key="12">
    <source>
        <dbReference type="Pfam" id="PF12019"/>
    </source>
</evidence>
<evidence type="ECO:0000256" key="9">
    <source>
        <dbReference type="ARBA" id="ARBA00025772"/>
    </source>
</evidence>
<dbReference type="InterPro" id="IPR022346">
    <property type="entry name" value="T2SS_GspH"/>
</dbReference>
<dbReference type="RefSeq" id="WP_250338359.1">
    <property type="nucleotide sequence ID" value="NZ_CP063231.1"/>
</dbReference>
<sequence>MDGQHHLLDHPQGRKLLVMRRAARGFSLIELMVTIAVVAILLAIATPNFRDWMNNSRIRSASESIQNGLRVARNEAAQRGTWVRFELSSANSASWQVCQVTSGTGTCADTTPNAATLIEQRGGTEALVKLTGSTTAASQTTTTTTLTGGIPGGITFDPLARPFATGTTPLKRIDVAGANDAGRRLVILISAGGMVRMCDPDATLAATNAQSCKSN</sequence>
<keyword evidence="8 11" id="KW-0472">Membrane</keyword>
<keyword evidence="4" id="KW-0488">Methylation</keyword>
<keyword evidence="5" id="KW-0997">Cell inner membrane</keyword>
<gene>
    <name evidence="13" type="ORF">IM816_12680</name>
</gene>
<dbReference type="Proteomes" id="UP001056681">
    <property type="component" value="Chromosome"/>
</dbReference>
<evidence type="ECO:0000256" key="2">
    <source>
        <dbReference type="ARBA" id="ARBA00021549"/>
    </source>
</evidence>
<evidence type="ECO:0000256" key="6">
    <source>
        <dbReference type="ARBA" id="ARBA00022692"/>
    </source>
</evidence>
<keyword evidence="3" id="KW-1003">Cell membrane</keyword>
<proteinExistence type="inferred from homology"/>
<comment type="similarity">
    <text evidence="9">Belongs to the GSP H family.</text>
</comment>
<comment type="subcellular location">
    <subcellularLocation>
        <location evidence="1">Cell inner membrane</location>
        <topology evidence="1">Single-pass membrane protein</topology>
    </subcellularLocation>
</comment>
<keyword evidence="14" id="KW-1185">Reference proteome</keyword>
<dbReference type="NCBIfam" id="TIGR02532">
    <property type="entry name" value="IV_pilin_GFxxxE"/>
    <property type="match status" value="1"/>
</dbReference>
<dbReference type="EMBL" id="CP063231">
    <property type="protein sequence ID" value="URL57482.1"/>
    <property type="molecule type" value="Genomic_DNA"/>
</dbReference>
<evidence type="ECO:0000256" key="7">
    <source>
        <dbReference type="ARBA" id="ARBA00022989"/>
    </source>
</evidence>
<evidence type="ECO:0000256" key="5">
    <source>
        <dbReference type="ARBA" id="ARBA00022519"/>
    </source>
</evidence>
<name>A0ABY4SXP5_9GAMM</name>
<dbReference type="Pfam" id="PF07963">
    <property type="entry name" value="N_methyl"/>
    <property type="match status" value="1"/>
</dbReference>
<evidence type="ECO:0000256" key="3">
    <source>
        <dbReference type="ARBA" id="ARBA00022475"/>
    </source>
</evidence>
<dbReference type="SUPFAM" id="SSF54523">
    <property type="entry name" value="Pili subunits"/>
    <property type="match status" value="1"/>
</dbReference>
<keyword evidence="6 11" id="KW-0812">Transmembrane</keyword>
<feature type="domain" description="General secretion pathway GspH" evidence="12">
    <location>
        <begin position="61"/>
        <end position="193"/>
    </location>
</feature>
<evidence type="ECO:0000256" key="4">
    <source>
        <dbReference type="ARBA" id="ARBA00022481"/>
    </source>
</evidence>
<reference evidence="13" key="1">
    <citation type="submission" date="2020-10" db="EMBL/GenBank/DDBJ databases">
        <title>Whole-genome sequence of Luteibacter sp. EIF3.</title>
        <authorList>
            <person name="Friedrich I."/>
            <person name="Hertel R."/>
            <person name="Daniel R."/>
        </authorList>
    </citation>
    <scope>NUCLEOTIDE SEQUENCE</scope>
    <source>
        <strain evidence="13">EIF3</strain>
    </source>
</reference>
<dbReference type="InterPro" id="IPR012902">
    <property type="entry name" value="N_methyl_site"/>
</dbReference>
<protein>
    <recommendedName>
        <fullName evidence="2">Type II secretion system protein H</fullName>
    </recommendedName>
    <alternativeName>
        <fullName evidence="10">General secretion pathway protein H</fullName>
    </alternativeName>
</protein>
<evidence type="ECO:0000256" key="1">
    <source>
        <dbReference type="ARBA" id="ARBA00004377"/>
    </source>
</evidence>
<dbReference type="Pfam" id="PF12019">
    <property type="entry name" value="GspH"/>
    <property type="match status" value="1"/>
</dbReference>
<evidence type="ECO:0000256" key="8">
    <source>
        <dbReference type="ARBA" id="ARBA00023136"/>
    </source>
</evidence>
<evidence type="ECO:0000256" key="11">
    <source>
        <dbReference type="SAM" id="Phobius"/>
    </source>
</evidence>